<evidence type="ECO:0000256" key="1">
    <source>
        <dbReference type="ARBA" id="ARBA00008894"/>
    </source>
</evidence>
<dbReference type="EMBL" id="QPKB01000007">
    <property type="protein sequence ID" value="RWR88086.1"/>
    <property type="molecule type" value="Genomic_DNA"/>
</dbReference>
<dbReference type="PRINTS" id="PR00364">
    <property type="entry name" value="DISEASERSIST"/>
</dbReference>
<dbReference type="SUPFAM" id="SSF52540">
    <property type="entry name" value="P-loop containing nucleoside triphosphate hydrolases"/>
    <property type="match status" value="1"/>
</dbReference>
<dbReference type="PANTHER" id="PTHR33463:SF183">
    <property type="entry name" value="NB-ARC DOMAIN DISEASE RESISTANCE PROTEIN"/>
    <property type="match status" value="1"/>
</dbReference>
<dbReference type="OrthoDB" id="593148at2759"/>
<reference evidence="3 4" key="1">
    <citation type="journal article" date="2019" name="Nat. Plants">
        <title>Stout camphor tree genome fills gaps in understanding of flowering plant genome evolution.</title>
        <authorList>
            <person name="Chaw S.M."/>
            <person name="Liu Y.C."/>
            <person name="Wu Y.W."/>
            <person name="Wang H.Y."/>
            <person name="Lin C.I."/>
            <person name="Wu C.S."/>
            <person name="Ke H.M."/>
            <person name="Chang L.Y."/>
            <person name="Hsu C.Y."/>
            <person name="Yang H.T."/>
            <person name="Sudianto E."/>
            <person name="Hsu M.H."/>
            <person name="Wu K.P."/>
            <person name="Wang L.N."/>
            <person name="Leebens-Mack J.H."/>
            <person name="Tsai I.J."/>
        </authorList>
    </citation>
    <scope>NUCLEOTIDE SEQUENCE [LARGE SCALE GENOMIC DNA]</scope>
    <source>
        <strain evidence="4">cv. Chaw 1501</strain>
        <tissue evidence="3">Young leaves</tissue>
    </source>
</reference>
<gene>
    <name evidence="3" type="ORF">CKAN_01706800</name>
</gene>
<proteinExistence type="inferred from homology"/>
<accession>A0A3S3NWP9</accession>
<organism evidence="3 4">
    <name type="scientific">Cinnamomum micranthum f. kanehirae</name>
    <dbReference type="NCBI Taxonomy" id="337451"/>
    <lineage>
        <taxon>Eukaryota</taxon>
        <taxon>Viridiplantae</taxon>
        <taxon>Streptophyta</taxon>
        <taxon>Embryophyta</taxon>
        <taxon>Tracheophyta</taxon>
        <taxon>Spermatophyta</taxon>
        <taxon>Magnoliopsida</taxon>
        <taxon>Magnoliidae</taxon>
        <taxon>Laurales</taxon>
        <taxon>Lauraceae</taxon>
        <taxon>Cinnamomum</taxon>
    </lineage>
</organism>
<comment type="caution">
    <text evidence="3">The sequence shown here is derived from an EMBL/GenBank/DDBJ whole genome shotgun (WGS) entry which is preliminary data.</text>
</comment>
<keyword evidence="4" id="KW-1185">Reference proteome</keyword>
<dbReference type="Pfam" id="PF13855">
    <property type="entry name" value="LRR_8"/>
    <property type="match status" value="1"/>
</dbReference>
<dbReference type="Gene3D" id="3.40.50.300">
    <property type="entry name" value="P-loop containing nucleotide triphosphate hydrolases"/>
    <property type="match status" value="1"/>
</dbReference>
<comment type="similarity">
    <text evidence="1">Belongs to the disease resistance NB-LRR family.</text>
</comment>
<protein>
    <submittedName>
        <fullName evidence="3">Putative disease resistance protein isoform X1</fullName>
    </submittedName>
</protein>
<dbReference type="InterPro" id="IPR032675">
    <property type="entry name" value="LRR_dom_sf"/>
</dbReference>
<evidence type="ECO:0000313" key="4">
    <source>
        <dbReference type="Proteomes" id="UP000283530"/>
    </source>
</evidence>
<dbReference type="InterPro" id="IPR002182">
    <property type="entry name" value="NB-ARC"/>
</dbReference>
<evidence type="ECO:0000313" key="3">
    <source>
        <dbReference type="EMBL" id="RWR88086.1"/>
    </source>
</evidence>
<dbReference type="InterPro" id="IPR001611">
    <property type="entry name" value="Leu-rich_rpt"/>
</dbReference>
<sequence>MVAVMTPSRDYDQWERYDNLKDKEMASEDAAVVMLSGGSFEEMRQQIWKCLKDPEITRFSFHGWEGVGRSIFLRQVIDELLKQAKSHDEEEDEEGRSDTSYQIVWVRAPSSVGDVRTSITRVISQNEDYLNLDVRNLRSIPNQKILLILDDLQQFINLDGVGLSRWESMVWPGSKVVITSHSKEICSKMNSNVNIEGRWEGLSDDEAWDLLLAEATDIANSLATFNINIGGDALMQCYTYLLLFPDGAPSNDYSAYWKIECFIGTFESLEKMRFVYRSLRFIFENRAMILSDDSYIHVSESIVSKVVPILNQQGRCLVRCGLEREEAPNVDEWEKDDLKRISLVGGNITTPTLQVGRPPNVPQLSTLILYQNPLLREVLDDFFHNMQGLRVLDLSDTGIKSLPSSLSSLTNLRLLALSHCQNLETLPIHLLHALQNLEALLLQKSPFPKLTQLSLNMMQHLYYLNIDGAYNLTQLSLRGCSSFQVLYPPKDLEILNLSSTKISEFDDFRFWKLTRLRLLDLLDTKHLKVVPWHAIDRLPQTLNWDHCSNHSPAEEFHANQGYCISVGDDKIFDSLSKDSELWEEYFKKFRFSVISCD</sequence>
<feature type="domain" description="NB-ARC" evidence="2">
    <location>
        <begin position="41"/>
        <end position="215"/>
    </location>
</feature>
<dbReference type="PANTHER" id="PTHR33463">
    <property type="entry name" value="NB-ARC DOMAIN-CONTAINING PROTEIN-RELATED"/>
    <property type="match status" value="1"/>
</dbReference>
<dbReference type="AlphaFoldDB" id="A0A3S3NWP9"/>
<dbReference type="InterPro" id="IPR027417">
    <property type="entry name" value="P-loop_NTPase"/>
</dbReference>
<dbReference type="InterPro" id="IPR050905">
    <property type="entry name" value="Plant_NBS-LRR"/>
</dbReference>
<name>A0A3S3NWP9_9MAGN</name>
<dbReference type="Gene3D" id="3.80.10.10">
    <property type="entry name" value="Ribonuclease Inhibitor"/>
    <property type="match status" value="2"/>
</dbReference>
<dbReference type="SUPFAM" id="SSF52058">
    <property type="entry name" value="L domain-like"/>
    <property type="match status" value="1"/>
</dbReference>
<evidence type="ECO:0000259" key="2">
    <source>
        <dbReference type="Pfam" id="PF00931"/>
    </source>
</evidence>
<dbReference type="Proteomes" id="UP000283530">
    <property type="component" value="Unassembled WGS sequence"/>
</dbReference>
<dbReference type="GO" id="GO:0043531">
    <property type="term" value="F:ADP binding"/>
    <property type="evidence" value="ECO:0007669"/>
    <property type="project" value="InterPro"/>
</dbReference>
<dbReference type="Pfam" id="PF00931">
    <property type="entry name" value="NB-ARC"/>
    <property type="match status" value="1"/>
</dbReference>